<feature type="region of interest" description="Disordered" evidence="1">
    <location>
        <begin position="1"/>
        <end position="27"/>
    </location>
</feature>
<feature type="compositionally biased region" description="Basic and acidic residues" evidence="1">
    <location>
        <begin position="120"/>
        <end position="129"/>
    </location>
</feature>
<evidence type="ECO:0000313" key="3">
    <source>
        <dbReference type="Proteomes" id="UP001381693"/>
    </source>
</evidence>
<feature type="compositionally biased region" description="Polar residues" evidence="1">
    <location>
        <begin position="95"/>
        <end position="106"/>
    </location>
</feature>
<proteinExistence type="predicted"/>
<dbReference type="Proteomes" id="UP001381693">
    <property type="component" value="Unassembled WGS sequence"/>
</dbReference>
<accession>A0AAN8WTG6</accession>
<evidence type="ECO:0000256" key="1">
    <source>
        <dbReference type="SAM" id="MobiDB-lite"/>
    </source>
</evidence>
<feature type="compositionally biased region" description="Polar residues" evidence="1">
    <location>
        <begin position="1"/>
        <end position="10"/>
    </location>
</feature>
<evidence type="ECO:0000313" key="2">
    <source>
        <dbReference type="EMBL" id="KAK7068443.1"/>
    </source>
</evidence>
<dbReference type="EMBL" id="JAXCGZ010017244">
    <property type="protein sequence ID" value="KAK7068443.1"/>
    <property type="molecule type" value="Genomic_DNA"/>
</dbReference>
<gene>
    <name evidence="2" type="ORF">SK128_018531</name>
</gene>
<sequence>MRSKTLTVKNNYRRGFQDTEDAPMEGSPEIFNQFSSSVDMESEFDIISSAVVGSANGNRSSSIPNLMGHHVNQNNINQQVVPPTFSSLQHRRSDGSFQLSQVQSQERAARGPMTENNNMDDLRVEEITS</sequence>
<reference evidence="2 3" key="1">
    <citation type="submission" date="2023-11" db="EMBL/GenBank/DDBJ databases">
        <title>Halocaridina rubra genome assembly.</title>
        <authorList>
            <person name="Smith C."/>
        </authorList>
    </citation>
    <scope>NUCLEOTIDE SEQUENCE [LARGE SCALE GENOMIC DNA]</scope>
    <source>
        <strain evidence="2">EP-1</strain>
        <tissue evidence="2">Whole</tissue>
    </source>
</reference>
<comment type="caution">
    <text evidence="2">The sequence shown here is derived from an EMBL/GenBank/DDBJ whole genome shotgun (WGS) entry which is preliminary data.</text>
</comment>
<feature type="region of interest" description="Disordered" evidence="1">
    <location>
        <begin position="89"/>
        <end position="129"/>
    </location>
</feature>
<name>A0AAN8WTG6_HALRR</name>
<organism evidence="2 3">
    <name type="scientific">Halocaridina rubra</name>
    <name type="common">Hawaiian red shrimp</name>
    <dbReference type="NCBI Taxonomy" id="373956"/>
    <lineage>
        <taxon>Eukaryota</taxon>
        <taxon>Metazoa</taxon>
        <taxon>Ecdysozoa</taxon>
        <taxon>Arthropoda</taxon>
        <taxon>Crustacea</taxon>
        <taxon>Multicrustacea</taxon>
        <taxon>Malacostraca</taxon>
        <taxon>Eumalacostraca</taxon>
        <taxon>Eucarida</taxon>
        <taxon>Decapoda</taxon>
        <taxon>Pleocyemata</taxon>
        <taxon>Caridea</taxon>
        <taxon>Atyoidea</taxon>
        <taxon>Atyidae</taxon>
        <taxon>Halocaridina</taxon>
    </lineage>
</organism>
<protein>
    <submittedName>
        <fullName evidence="2">Uncharacterized protein</fullName>
    </submittedName>
</protein>
<dbReference type="AlphaFoldDB" id="A0AAN8WTG6"/>
<keyword evidence="3" id="KW-1185">Reference proteome</keyword>